<dbReference type="RefSeq" id="WP_295370222.1">
    <property type="nucleotide sequence ID" value="NZ_DYUC01000026.1"/>
</dbReference>
<gene>
    <name evidence="2" type="ORF">K8V01_03555</name>
</gene>
<accession>A0A921MKT0</accession>
<dbReference type="Pfam" id="PF11823">
    <property type="entry name" value="Se_S_carrier"/>
    <property type="match status" value="1"/>
</dbReference>
<proteinExistence type="predicted"/>
<dbReference type="Proteomes" id="UP000760668">
    <property type="component" value="Unassembled WGS sequence"/>
</dbReference>
<organism evidence="2 3">
    <name type="scientific">Pseudoflavonifractor capillosus</name>
    <dbReference type="NCBI Taxonomy" id="106588"/>
    <lineage>
        <taxon>Bacteria</taxon>
        <taxon>Bacillati</taxon>
        <taxon>Bacillota</taxon>
        <taxon>Clostridia</taxon>
        <taxon>Eubacteriales</taxon>
        <taxon>Oscillospiraceae</taxon>
        <taxon>Pseudoflavonifractor</taxon>
    </lineage>
</organism>
<dbReference type="InterPro" id="IPR021778">
    <property type="entry name" value="Se/S_carrier-like"/>
</dbReference>
<evidence type="ECO:0000313" key="3">
    <source>
        <dbReference type="Proteomes" id="UP000760668"/>
    </source>
</evidence>
<dbReference type="EMBL" id="DYUC01000026">
    <property type="protein sequence ID" value="HJG86097.1"/>
    <property type="molecule type" value="Genomic_DNA"/>
</dbReference>
<name>A0A921MKT0_9FIRM</name>
<comment type="caution">
    <text evidence="2">The sequence shown here is derived from an EMBL/GenBank/DDBJ whole genome shotgun (WGS) entry which is preliminary data.</text>
</comment>
<dbReference type="AlphaFoldDB" id="A0A921MKT0"/>
<protein>
    <submittedName>
        <fullName evidence="2">DUF3343 domain-containing protein</fullName>
    </submittedName>
</protein>
<evidence type="ECO:0000313" key="2">
    <source>
        <dbReference type="EMBL" id="HJG86097.1"/>
    </source>
</evidence>
<reference evidence="2" key="1">
    <citation type="journal article" date="2021" name="PeerJ">
        <title>Extensive microbial diversity within the chicken gut microbiome revealed by metagenomics and culture.</title>
        <authorList>
            <person name="Gilroy R."/>
            <person name="Ravi A."/>
            <person name="Getino M."/>
            <person name="Pursley I."/>
            <person name="Horton D.L."/>
            <person name="Alikhan N.F."/>
            <person name="Baker D."/>
            <person name="Gharbi K."/>
            <person name="Hall N."/>
            <person name="Watson M."/>
            <person name="Adriaenssens E.M."/>
            <person name="Foster-Nyarko E."/>
            <person name="Jarju S."/>
            <person name="Secka A."/>
            <person name="Antonio M."/>
            <person name="Oren A."/>
            <person name="Chaudhuri R.R."/>
            <person name="La Ragione R."/>
            <person name="Hildebrand F."/>
            <person name="Pallen M.J."/>
        </authorList>
    </citation>
    <scope>NUCLEOTIDE SEQUENCE</scope>
    <source>
        <strain evidence="2">CHK179-5677</strain>
    </source>
</reference>
<feature type="domain" description="Putative Se/S carrier protein-like" evidence="1">
    <location>
        <begin position="8"/>
        <end position="72"/>
    </location>
</feature>
<sequence>MREKKPALIITFSTTTDAMGMEQFCGRSGLPGRLIPVPREISAGCGLAWKAPVEAREQLLSAMADADMHWQETRVLELWV</sequence>
<reference evidence="2" key="2">
    <citation type="submission" date="2021-09" db="EMBL/GenBank/DDBJ databases">
        <authorList>
            <person name="Gilroy R."/>
        </authorList>
    </citation>
    <scope>NUCLEOTIDE SEQUENCE</scope>
    <source>
        <strain evidence="2">CHK179-5677</strain>
    </source>
</reference>
<evidence type="ECO:0000259" key="1">
    <source>
        <dbReference type="Pfam" id="PF11823"/>
    </source>
</evidence>